<gene>
    <name evidence="15" type="ORF">FLL45_13075</name>
</gene>
<proteinExistence type="inferred from homology"/>
<evidence type="ECO:0000256" key="9">
    <source>
        <dbReference type="ARBA" id="ARBA00023170"/>
    </source>
</evidence>
<dbReference type="Proteomes" id="UP000317839">
    <property type="component" value="Unassembled WGS sequence"/>
</dbReference>
<dbReference type="InterPro" id="IPR012910">
    <property type="entry name" value="Plug_dom"/>
</dbReference>
<dbReference type="InterPro" id="IPR039426">
    <property type="entry name" value="TonB-dep_rcpt-like"/>
</dbReference>
<dbReference type="AlphaFoldDB" id="A0A545T999"/>
<evidence type="ECO:0000256" key="5">
    <source>
        <dbReference type="ARBA" id="ARBA00022692"/>
    </source>
</evidence>
<keyword evidence="6" id="KW-0732">Signal</keyword>
<protein>
    <submittedName>
        <fullName evidence="15">TonB-dependent receptor</fullName>
    </submittedName>
</protein>
<dbReference type="OrthoDB" id="9764669at2"/>
<feature type="domain" description="TonB-dependent receptor plug" evidence="14">
    <location>
        <begin position="63"/>
        <end position="171"/>
    </location>
</feature>
<evidence type="ECO:0000256" key="2">
    <source>
        <dbReference type="ARBA" id="ARBA00008143"/>
    </source>
</evidence>
<evidence type="ECO:0000313" key="15">
    <source>
        <dbReference type="EMBL" id="TQV73796.1"/>
    </source>
</evidence>
<keyword evidence="10 11" id="KW-0998">Cell outer membrane</keyword>
<keyword evidence="4 11" id="KW-1134">Transmembrane beta strand</keyword>
<dbReference type="PANTHER" id="PTHR30069:SF29">
    <property type="entry name" value="HEMOGLOBIN AND HEMOGLOBIN-HAPTOGLOBIN-BINDING PROTEIN 1-RELATED"/>
    <property type="match status" value="1"/>
</dbReference>
<dbReference type="SUPFAM" id="SSF56935">
    <property type="entry name" value="Porins"/>
    <property type="match status" value="1"/>
</dbReference>
<evidence type="ECO:0000256" key="6">
    <source>
        <dbReference type="ARBA" id="ARBA00022729"/>
    </source>
</evidence>
<dbReference type="GO" id="GO:0015344">
    <property type="term" value="F:siderophore uptake transmembrane transporter activity"/>
    <property type="evidence" value="ECO:0007669"/>
    <property type="project" value="TreeGrafter"/>
</dbReference>
<dbReference type="InterPro" id="IPR037066">
    <property type="entry name" value="Plug_dom_sf"/>
</dbReference>
<evidence type="ECO:0000256" key="3">
    <source>
        <dbReference type="ARBA" id="ARBA00022448"/>
    </source>
</evidence>
<dbReference type="GO" id="GO:0009279">
    <property type="term" value="C:cell outer membrane"/>
    <property type="evidence" value="ECO:0007669"/>
    <property type="project" value="UniProtKB-SubCell"/>
</dbReference>
<evidence type="ECO:0000256" key="11">
    <source>
        <dbReference type="PROSITE-ProRule" id="PRU01360"/>
    </source>
</evidence>
<evidence type="ECO:0000256" key="8">
    <source>
        <dbReference type="ARBA" id="ARBA00023136"/>
    </source>
</evidence>
<organism evidence="15 16">
    <name type="scientific">Aliikangiella marina</name>
    <dbReference type="NCBI Taxonomy" id="1712262"/>
    <lineage>
        <taxon>Bacteria</taxon>
        <taxon>Pseudomonadati</taxon>
        <taxon>Pseudomonadota</taxon>
        <taxon>Gammaproteobacteria</taxon>
        <taxon>Oceanospirillales</taxon>
        <taxon>Pleioneaceae</taxon>
        <taxon>Aliikangiella</taxon>
    </lineage>
</organism>
<keyword evidence="9 15" id="KW-0675">Receptor</keyword>
<reference evidence="15 16" key="1">
    <citation type="submission" date="2019-06" db="EMBL/GenBank/DDBJ databases">
        <title>Draft genome of Aliikangiella marina GYP-15.</title>
        <authorList>
            <person name="Wang G."/>
        </authorList>
    </citation>
    <scope>NUCLEOTIDE SEQUENCE [LARGE SCALE GENOMIC DNA]</scope>
    <source>
        <strain evidence="15 16">GYP-15</strain>
    </source>
</reference>
<dbReference type="PROSITE" id="PS52016">
    <property type="entry name" value="TONB_DEPENDENT_REC_3"/>
    <property type="match status" value="1"/>
</dbReference>
<dbReference type="Gene3D" id="2.170.130.10">
    <property type="entry name" value="TonB-dependent receptor, plug domain"/>
    <property type="match status" value="1"/>
</dbReference>
<keyword evidence="7 12" id="KW-0798">TonB box</keyword>
<comment type="subcellular location">
    <subcellularLocation>
        <location evidence="1 11">Cell outer membrane</location>
        <topology evidence="1 11">Multi-pass membrane protein</topology>
    </subcellularLocation>
</comment>
<evidence type="ECO:0000313" key="16">
    <source>
        <dbReference type="Proteomes" id="UP000317839"/>
    </source>
</evidence>
<evidence type="ECO:0000256" key="10">
    <source>
        <dbReference type="ARBA" id="ARBA00023237"/>
    </source>
</evidence>
<keyword evidence="16" id="KW-1185">Reference proteome</keyword>
<dbReference type="Pfam" id="PF07715">
    <property type="entry name" value="Plug"/>
    <property type="match status" value="1"/>
</dbReference>
<evidence type="ECO:0000256" key="7">
    <source>
        <dbReference type="ARBA" id="ARBA00023077"/>
    </source>
</evidence>
<dbReference type="GO" id="GO:0044718">
    <property type="term" value="P:siderophore transmembrane transport"/>
    <property type="evidence" value="ECO:0007669"/>
    <property type="project" value="TreeGrafter"/>
</dbReference>
<feature type="domain" description="TonB-dependent receptor-like beta-barrel" evidence="13">
    <location>
        <begin position="256"/>
        <end position="629"/>
    </location>
</feature>
<dbReference type="Gene3D" id="2.40.170.20">
    <property type="entry name" value="TonB-dependent receptor, beta-barrel domain"/>
    <property type="match status" value="1"/>
</dbReference>
<keyword evidence="5 11" id="KW-0812">Transmembrane</keyword>
<comment type="similarity">
    <text evidence="2">Belongs to the TonB-dependent receptor family. Hemoglobin/haptoglobin binding protein subfamily.</text>
</comment>
<accession>A0A545T999</accession>
<evidence type="ECO:0000256" key="1">
    <source>
        <dbReference type="ARBA" id="ARBA00004571"/>
    </source>
</evidence>
<evidence type="ECO:0000259" key="14">
    <source>
        <dbReference type="Pfam" id="PF07715"/>
    </source>
</evidence>
<comment type="caution">
    <text evidence="15">The sequence shown here is derived from an EMBL/GenBank/DDBJ whole genome shotgun (WGS) entry which is preliminary data.</text>
</comment>
<name>A0A545T999_9GAMM</name>
<dbReference type="Pfam" id="PF00593">
    <property type="entry name" value="TonB_dep_Rec_b-barrel"/>
    <property type="match status" value="1"/>
</dbReference>
<keyword evidence="3 11" id="KW-0813">Transport</keyword>
<sequence length="663" mass="74297">MLRNGILLVTKNKIIKFKYLLPFALILSPASRAEESNTSLINMTLEELLNVTVVSLFEESELATSSSVYIVEESEWLKKGLKRTNEIMALQPSAASYSFLGGSNAFAIRGYANRISTRGTATLLDGVPLNSYSFGTAQYLLPNFDLGALSRAELIRGPGSAIHGSDAFHGVFALQSFSAEGDTLETELGAGSDSYTRFNTRFAHSFGPTSKLTGVIASTYQGDSQIEFNVPNLAAQGIRKEKYDSQTGLLKYASNLNQNWTTELGIYFNQFNSDDFPSIGTIPLGAADISDGESQFEMIRANIERKFSQQETLTIDLFRWQTEQTFFYTIPSVPSQSQDDRRQGIKVTYKDTGSENENRWLIGTGFNRQKITSALFASGRQPFDGLEREIINLFAQLRIPFFDNKIALDLGARLDDYSDFGSQTTPRLGVIYQPDDNTAWKFLFGNAFRAPVGGELTFSGLIQGNPQLKPETIDTYEFVYLNKAGNNQTGITLFYSQWKDAIVVIDDLDQPAPFTQRYVNQGEFESQGLELEYRYIGDSWGIDSSLSFVDSRNVHTDESFVAFPESILQVSMDYQLPNSNFNISFSNQLWFNVQGSPIQSSDDLGTIWNSNFHLSYDYSPQLELRVDIRDLFNRKNNVPSLWGNPDGLPTKGIEVATYISYRW</sequence>
<dbReference type="EMBL" id="VIKR01000003">
    <property type="protein sequence ID" value="TQV73796.1"/>
    <property type="molecule type" value="Genomic_DNA"/>
</dbReference>
<evidence type="ECO:0000256" key="12">
    <source>
        <dbReference type="RuleBase" id="RU003357"/>
    </source>
</evidence>
<keyword evidence="8 11" id="KW-0472">Membrane</keyword>
<dbReference type="InterPro" id="IPR000531">
    <property type="entry name" value="Beta-barrel_TonB"/>
</dbReference>
<evidence type="ECO:0000256" key="4">
    <source>
        <dbReference type="ARBA" id="ARBA00022452"/>
    </source>
</evidence>
<evidence type="ECO:0000259" key="13">
    <source>
        <dbReference type="Pfam" id="PF00593"/>
    </source>
</evidence>
<dbReference type="PANTHER" id="PTHR30069">
    <property type="entry name" value="TONB-DEPENDENT OUTER MEMBRANE RECEPTOR"/>
    <property type="match status" value="1"/>
</dbReference>
<dbReference type="InterPro" id="IPR036942">
    <property type="entry name" value="Beta-barrel_TonB_sf"/>
</dbReference>